<comment type="similarity">
    <text evidence="5 7">Belongs to the NusG family.</text>
</comment>
<dbReference type="GO" id="GO:0031564">
    <property type="term" value="P:transcription antitermination"/>
    <property type="evidence" value="ECO:0007669"/>
    <property type="project" value="UniProtKB-UniRule"/>
</dbReference>
<feature type="domain" description="KOW" evidence="9">
    <location>
        <begin position="121"/>
        <end position="148"/>
    </location>
</feature>
<evidence type="ECO:0000313" key="10">
    <source>
        <dbReference type="EMBL" id="RCL37972.1"/>
    </source>
</evidence>
<dbReference type="SUPFAM" id="SSF82679">
    <property type="entry name" value="N-utilization substance G protein NusG, N-terminal domain"/>
    <property type="match status" value="1"/>
</dbReference>
<evidence type="ECO:0000313" key="11">
    <source>
        <dbReference type="Proteomes" id="UP000252147"/>
    </source>
</evidence>
<dbReference type="InterPro" id="IPR005824">
    <property type="entry name" value="KOW"/>
</dbReference>
<dbReference type="InterPro" id="IPR015869">
    <property type="entry name" value="Transcrpt_antiterm_NusG_bac_CS"/>
</dbReference>
<dbReference type="SUPFAM" id="SSF50104">
    <property type="entry name" value="Translation proteins SH3-like domain"/>
    <property type="match status" value="1"/>
</dbReference>
<proteinExistence type="inferred from homology"/>
<sequence>MDWYVIQAYSNCEKKVKSALEERIDLSGLKAKFGEIMIPTEQVTELKKGQKKQIERKFFPGYMLVQMDMDDDTWHLVRKTPNVMGFLGGSRNKPVPLTERELNNIVNRVDEAIETPQFKTVFESGETVRINDGPFNDFSGIVEEVDYEKNLIKVSVSIFGKSTPVELNFSQVEKT</sequence>
<protein>
    <recommendedName>
        <fullName evidence="5 6">Transcription termination/antitermination protein NusG</fullName>
    </recommendedName>
</protein>
<dbReference type="PANTHER" id="PTHR30265">
    <property type="entry name" value="RHO-INTERACTING TRANSCRIPTION TERMINATION FACTOR NUSG"/>
    <property type="match status" value="1"/>
</dbReference>
<dbReference type="GO" id="GO:0006354">
    <property type="term" value="P:DNA-templated transcription elongation"/>
    <property type="evidence" value="ECO:0007669"/>
    <property type="project" value="UniProtKB-UniRule"/>
</dbReference>
<dbReference type="CDD" id="cd06091">
    <property type="entry name" value="KOW_NusG"/>
    <property type="match status" value="1"/>
</dbReference>
<organism evidence="10 11">
    <name type="scientific">SAR86 cluster bacterium</name>
    <dbReference type="NCBI Taxonomy" id="2030880"/>
    <lineage>
        <taxon>Bacteria</taxon>
        <taxon>Pseudomonadati</taxon>
        <taxon>Pseudomonadota</taxon>
        <taxon>Gammaproteobacteria</taxon>
        <taxon>SAR86 cluster</taxon>
    </lineage>
</organism>
<evidence type="ECO:0000259" key="8">
    <source>
        <dbReference type="SMART" id="SM00738"/>
    </source>
</evidence>
<dbReference type="FunFam" id="2.30.30.30:FF:000002">
    <property type="entry name" value="Transcription termination/antitermination factor NusG"/>
    <property type="match status" value="1"/>
</dbReference>
<dbReference type="PRINTS" id="PR00338">
    <property type="entry name" value="NUSGTNSCPFCT"/>
</dbReference>
<dbReference type="PROSITE" id="PS01014">
    <property type="entry name" value="NUSG"/>
    <property type="match status" value="1"/>
</dbReference>
<dbReference type="GO" id="GO:0032784">
    <property type="term" value="P:regulation of DNA-templated transcription elongation"/>
    <property type="evidence" value="ECO:0007669"/>
    <property type="project" value="InterPro"/>
</dbReference>
<dbReference type="NCBIfam" id="TIGR00922">
    <property type="entry name" value="nusG"/>
    <property type="match status" value="1"/>
</dbReference>
<dbReference type="Pfam" id="PF02357">
    <property type="entry name" value="NusG"/>
    <property type="match status" value="1"/>
</dbReference>
<comment type="function">
    <text evidence="5 7">Participates in transcription elongation, termination and antitermination.</text>
</comment>
<dbReference type="SMART" id="SM00738">
    <property type="entry name" value="NGN"/>
    <property type="match status" value="1"/>
</dbReference>
<dbReference type="InterPro" id="IPR014722">
    <property type="entry name" value="Rib_uL2_dom2"/>
</dbReference>
<reference evidence="10 11" key="1">
    <citation type="journal article" date="2018" name="Microbiome">
        <title>Fine metagenomic profile of the Mediterranean stratified and mixed water columns revealed by assembly and recruitment.</title>
        <authorList>
            <person name="Haro-Moreno J.M."/>
            <person name="Lopez-Perez M."/>
            <person name="De La Torre J.R."/>
            <person name="Picazo A."/>
            <person name="Camacho A."/>
            <person name="Rodriguez-Valera F."/>
        </authorList>
    </citation>
    <scope>NUCLEOTIDE SEQUENCE [LARGE SCALE GENOMIC DNA]</scope>
    <source>
        <strain evidence="10">MED-G83</strain>
    </source>
</reference>
<keyword evidence="3 5" id="KW-0805">Transcription regulation</keyword>
<dbReference type="Gene3D" id="3.30.70.940">
    <property type="entry name" value="NusG, N-terminal domain"/>
    <property type="match status" value="1"/>
</dbReference>
<name>A0A368BM83_9GAMM</name>
<dbReference type="GO" id="GO:0006353">
    <property type="term" value="P:DNA-templated transcription termination"/>
    <property type="evidence" value="ECO:0007669"/>
    <property type="project" value="UniProtKB-UniRule"/>
</dbReference>
<dbReference type="CDD" id="cd09891">
    <property type="entry name" value="NGN_Bact_1"/>
    <property type="match status" value="1"/>
</dbReference>
<keyword evidence="4 5" id="KW-0804">Transcription</keyword>
<dbReference type="GO" id="GO:0005829">
    <property type="term" value="C:cytosol"/>
    <property type="evidence" value="ECO:0007669"/>
    <property type="project" value="UniProtKB-ARBA"/>
</dbReference>
<dbReference type="InterPro" id="IPR008991">
    <property type="entry name" value="Translation_prot_SH3-like_sf"/>
</dbReference>
<evidence type="ECO:0000256" key="3">
    <source>
        <dbReference type="ARBA" id="ARBA00023015"/>
    </source>
</evidence>
<evidence type="ECO:0000256" key="7">
    <source>
        <dbReference type="RuleBase" id="RU000538"/>
    </source>
</evidence>
<dbReference type="InterPro" id="IPR006645">
    <property type="entry name" value="NGN-like_dom"/>
</dbReference>
<accession>A0A368BM83</accession>
<evidence type="ECO:0000259" key="9">
    <source>
        <dbReference type="SMART" id="SM00739"/>
    </source>
</evidence>
<dbReference type="HAMAP" id="MF_00948">
    <property type="entry name" value="NusG"/>
    <property type="match status" value="1"/>
</dbReference>
<dbReference type="AlphaFoldDB" id="A0A368BM83"/>
<dbReference type="Proteomes" id="UP000252147">
    <property type="component" value="Unassembled WGS sequence"/>
</dbReference>
<gene>
    <name evidence="5" type="primary">nusG</name>
    <name evidence="10" type="ORF">DBW97_04065</name>
</gene>
<dbReference type="Gene3D" id="2.30.30.30">
    <property type="match status" value="1"/>
</dbReference>
<dbReference type="EMBL" id="QOPD01000006">
    <property type="protein sequence ID" value="RCL37972.1"/>
    <property type="molecule type" value="Genomic_DNA"/>
</dbReference>
<keyword evidence="1 5" id="KW-0806">Transcription termination</keyword>
<evidence type="ECO:0000256" key="5">
    <source>
        <dbReference type="HAMAP-Rule" id="MF_00948"/>
    </source>
</evidence>
<dbReference type="InterPro" id="IPR043425">
    <property type="entry name" value="NusG-like"/>
</dbReference>
<evidence type="ECO:0000256" key="2">
    <source>
        <dbReference type="ARBA" id="ARBA00022814"/>
    </source>
</evidence>
<comment type="caution">
    <text evidence="10">The sequence shown here is derived from an EMBL/GenBank/DDBJ whole genome shotgun (WGS) entry which is preliminary data.</text>
</comment>
<evidence type="ECO:0000256" key="1">
    <source>
        <dbReference type="ARBA" id="ARBA00022472"/>
    </source>
</evidence>
<dbReference type="Pfam" id="PF00467">
    <property type="entry name" value="KOW"/>
    <property type="match status" value="1"/>
</dbReference>
<dbReference type="PANTHER" id="PTHR30265:SF2">
    <property type="entry name" value="TRANSCRIPTION TERMINATION_ANTITERMINATION PROTEIN NUSG"/>
    <property type="match status" value="1"/>
</dbReference>
<evidence type="ECO:0000256" key="4">
    <source>
        <dbReference type="ARBA" id="ARBA00023163"/>
    </source>
</evidence>
<dbReference type="InterPro" id="IPR001062">
    <property type="entry name" value="Transcrpt_antiterm_NusG"/>
</dbReference>
<dbReference type="SMART" id="SM00739">
    <property type="entry name" value="KOW"/>
    <property type="match status" value="1"/>
</dbReference>
<evidence type="ECO:0000256" key="6">
    <source>
        <dbReference type="NCBIfam" id="TIGR00922"/>
    </source>
</evidence>
<dbReference type="InterPro" id="IPR047050">
    <property type="entry name" value="NGN"/>
</dbReference>
<feature type="domain" description="NusG-like N-terminal" evidence="8">
    <location>
        <begin position="1"/>
        <end position="109"/>
    </location>
</feature>
<keyword evidence="2 5" id="KW-0889">Transcription antitermination</keyword>
<dbReference type="InterPro" id="IPR036735">
    <property type="entry name" value="NGN_dom_sf"/>
</dbReference>